<dbReference type="PROSITE" id="PS00101">
    <property type="entry name" value="HEXAPEP_TRANSFERASES"/>
    <property type="match status" value="1"/>
</dbReference>
<dbReference type="Gene3D" id="3.40.50.20">
    <property type="match status" value="1"/>
</dbReference>
<evidence type="ECO:0000313" key="4">
    <source>
        <dbReference type="EMBL" id="MEI4801775.1"/>
    </source>
</evidence>
<protein>
    <submittedName>
        <fullName evidence="4">Acetyltransferase</fullName>
    </submittedName>
</protein>
<dbReference type="SUPFAM" id="SSF51161">
    <property type="entry name" value="Trimeric LpxA-like enzymes"/>
    <property type="match status" value="1"/>
</dbReference>
<feature type="domain" description="PglD N-terminal" evidence="3">
    <location>
        <begin position="3"/>
        <end position="81"/>
    </location>
</feature>
<dbReference type="InterPro" id="IPR018357">
    <property type="entry name" value="Hexapep_transf_CS"/>
</dbReference>
<dbReference type="InterPro" id="IPR050179">
    <property type="entry name" value="Trans_hexapeptide_repeat"/>
</dbReference>
<evidence type="ECO:0000259" key="3">
    <source>
        <dbReference type="Pfam" id="PF17836"/>
    </source>
</evidence>
<dbReference type="PANTHER" id="PTHR43300">
    <property type="entry name" value="ACETYLTRANSFERASE"/>
    <property type="match status" value="1"/>
</dbReference>
<evidence type="ECO:0000256" key="1">
    <source>
        <dbReference type="ARBA" id="ARBA00022679"/>
    </source>
</evidence>
<reference evidence="4 5" key="1">
    <citation type="submission" date="2024-01" db="EMBL/GenBank/DDBJ databases">
        <title>Seven novel Bacillus-like species.</title>
        <authorList>
            <person name="Liu G."/>
        </authorList>
    </citation>
    <scope>NUCLEOTIDE SEQUENCE [LARGE SCALE GENOMIC DNA]</scope>
    <source>
        <strain evidence="4 5">FJAT-51639</strain>
    </source>
</reference>
<gene>
    <name evidence="4" type="ORF">WAZ07_10620</name>
</gene>
<keyword evidence="2" id="KW-0677">Repeat</keyword>
<evidence type="ECO:0000256" key="2">
    <source>
        <dbReference type="ARBA" id="ARBA00022737"/>
    </source>
</evidence>
<dbReference type="InterPro" id="IPR001451">
    <property type="entry name" value="Hexapep"/>
</dbReference>
<name>A0ABU8FGF6_9BACI</name>
<evidence type="ECO:0000313" key="5">
    <source>
        <dbReference type="Proteomes" id="UP001372526"/>
    </source>
</evidence>
<accession>A0ABU8FGF6</accession>
<dbReference type="CDD" id="cd03360">
    <property type="entry name" value="LbH_AT_putative"/>
    <property type="match status" value="1"/>
</dbReference>
<dbReference type="Pfam" id="PF00132">
    <property type="entry name" value="Hexapep"/>
    <property type="match status" value="1"/>
</dbReference>
<dbReference type="RefSeq" id="WP_336472420.1">
    <property type="nucleotide sequence ID" value="NZ_JBAWSX010000005.1"/>
</dbReference>
<keyword evidence="5" id="KW-1185">Reference proteome</keyword>
<dbReference type="InterPro" id="IPR011004">
    <property type="entry name" value="Trimer_LpxA-like_sf"/>
</dbReference>
<comment type="caution">
    <text evidence="4">The sequence shown here is derived from an EMBL/GenBank/DDBJ whole genome shotgun (WGS) entry which is preliminary data.</text>
</comment>
<dbReference type="InterPro" id="IPR020019">
    <property type="entry name" value="AcTrfase_PglD-like"/>
</dbReference>
<dbReference type="InterPro" id="IPR041561">
    <property type="entry name" value="PglD_N"/>
</dbReference>
<dbReference type="NCBIfam" id="TIGR03570">
    <property type="entry name" value="NeuD_NnaD"/>
    <property type="match status" value="1"/>
</dbReference>
<keyword evidence="1" id="KW-0808">Transferase</keyword>
<dbReference type="Proteomes" id="UP001372526">
    <property type="component" value="Unassembled WGS sequence"/>
</dbReference>
<dbReference type="Pfam" id="PF17836">
    <property type="entry name" value="PglD_N"/>
    <property type="match status" value="1"/>
</dbReference>
<dbReference type="Gene3D" id="2.160.10.10">
    <property type="entry name" value="Hexapeptide repeat proteins"/>
    <property type="match status" value="1"/>
</dbReference>
<organism evidence="4 5">
    <name type="scientific">Bacillus bruguierae</name>
    <dbReference type="NCBI Taxonomy" id="3127667"/>
    <lineage>
        <taxon>Bacteria</taxon>
        <taxon>Bacillati</taxon>
        <taxon>Bacillota</taxon>
        <taxon>Bacilli</taxon>
        <taxon>Bacillales</taxon>
        <taxon>Bacillaceae</taxon>
        <taxon>Bacillus</taxon>
    </lineage>
</organism>
<proteinExistence type="predicted"/>
<dbReference type="EMBL" id="JBAWSX010000005">
    <property type="protein sequence ID" value="MEI4801775.1"/>
    <property type="molecule type" value="Genomic_DNA"/>
</dbReference>
<sequence length="211" mass="22648">MEIVMIGQGGHSKVIQDIILSNKEYEIVGYLDDRYEDITRVDNIYFGPISTAYEMINDVNQIKFVIAIGNNKVRKKIAEKLSLPDNCYATLIHKTAVISPNAKIGNGTVVMPHAVINADTQIGNHSIINTGSIVEHDNILGDFVHISPHATLTGSIIIEEGAHIGAAATLIPSVKIGEWSVIGAGAVVINDIPPNCTAVGIPAKVINELSY</sequence>
<dbReference type="PANTHER" id="PTHR43300:SF7">
    <property type="entry name" value="UDP-N-ACETYLBACILLOSAMINE N-ACETYLTRANSFERASE"/>
    <property type="match status" value="1"/>
</dbReference>